<dbReference type="GO" id="GO:0030686">
    <property type="term" value="C:90S preribosome"/>
    <property type="evidence" value="ECO:0007669"/>
    <property type="project" value="TreeGrafter"/>
</dbReference>
<feature type="compositionally biased region" description="Basic and acidic residues" evidence="7">
    <location>
        <begin position="491"/>
        <end position="515"/>
    </location>
</feature>
<dbReference type="GO" id="GO:0032040">
    <property type="term" value="C:small-subunit processome"/>
    <property type="evidence" value="ECO:0007669"/>
    <property type="project" value="TreeGrafter"/>
</dbReference>
<keyword evidence="3 6" id="KW-0853">WD repeat</keyword>
<dbReference type="PANTHER" id="PTHR14927">
    <property type="entry name" value="NUCLEOLAR PROTEIN 10"/>
    <property type="match status" value="1"/>
</dbReference>
<dbReference type="PANTHER" id="PTHR14927:SF0">
    <property type="entry name" value="NUCLEOLAR PROTEIN 10"/>
    <property type="match status" value="1"/>
</dbReference>
<dbReference type="InterPro" id="IPR040382">
    <property type="entry name" value="NOL10/Enp2"/>
</dbReference>
<feature type="domain" description="Nucleolar protein 10-like N-terminal" evidence="10">
    <location>
        <begin position="9"/>
        <end position="368"/>
    </location>
</feature>
<keyword evidence="4" id="KW-0677">Repeat</keyword>
<dbReference type="InterPro" id="IPR001680">
    <property type="entry name" value="WD40_rpt"/>
</dbReference>
<dbReference type="PROSITE" id="PS50082">
    <property type="entry name" value="WD_REPEATS_2"/>
    <property type="match status" value="1"/>
</dbReference>
<comment type="caution">
    <text evidence="11">The sequence shown here is derived from an EMBL/GenBank/DDBJ whole genome shotgun (WGS) entry which is preliminary data.</text>
</comment>
<dbReference type="Proteomes" id="UP000789595">
    <property type="component" value="Unassembled WGS sequence"/>
</dbReference>
<evidence type="ECO:0000256" key="1">
    <source>
        <dbReference type="ARBA" id="ARBA00004604"/>
    </source>
</evidence>
<dbReference type="EMBL" id="CAKKNE010000004">
    <property type="protein sequence ID" value="CAH0373085.1"/>
    <property type="molecule type" value="Genomic_DNA"/>
</dbReference>
<evidence type="ECO:0000256" key="5">
    <source>
        <dbReference type="ARBA" id="ARBA00023242"/>
    </source>
</evidence>
<dbReference type="Pfam" id="PF08159">
    <property type="entry name" value="NUC153"/>
    <property type="match status" value="1"/>
</dbReference>
<evidence type="ECO:0008006" key="13">
    <source>
        <dbReference type="Google" id="ProtNLM"/>
    </source>
</evidence>
<keyword evidence="5" id="KW-0539">Nucleus</keyword>
<sequence>MVTRVGAQTAIYCLSDGARLPAWAEQSDQARRKALKRDEKLGRRVELLQGLEFEGGASRRIKFSDDGRMLVCTGEYPPACKVFELSQLGQKYERRLGCAAVDVWPLSPDLGKMVFLLSDRTLDFHAPYGTHYKVRVPSAGRRLLYDGAKCTLHVASGQRSVAHRLDLDSGTFLSDLEVGAPSSCCDLGRGVPLTAFGCEDGIVRFFDARTSSIQPVALLDVGNDVTALAFDGDGLRIACGTADAEVKLYDLRSKRPTLTKAHQNLLPIVDLKWHSSSRETASSLILSSDARVLKAWDSRDGKVFTNVEPSSPLNHVAVAPSSDERDSGLILMAGEQARVMAYYVPALGRAPRWCAFLDSLTEELEEKGQSHFEDYRFVSRTELDELGGEAFVGTPQLRAHAHGFFMDARLYKRLRAAAAPYAYDDYKKQKVAKKLAEKQESRIRRAEVLPAVNAELAQRLLSPPEEDKPRKRGKKKSKQGLPTPTEANPLGDDRFGAMFTDERFQVDESTEEYRLRHPPVKSKK</sequence>
<dbReference type="InterPro" id="IPR011047">
    <property type="entry name" value="Quinoprotein_ADH-like_sf"/>
</dbReference>
<dbReference type="OrthoDB" id="273340at2759"/>
<feature type="region of interest" description="Disordered" evidence="7">
    <location>
        <begin position="458"/>
        <end position="524"/>
    </location>
</feature>
<evidence type="ECO:0000256" key="7">
    <source>
        <dbReference type="SAM" id="MobiDB-lite"/>
    </source>
</evidence>
<evidence type="ECO:0000256" key="3">
    <source>
        <dbReference type="ARBA" id="ARBA00022574"/>
    </source>
</evidence>
<reference evidence="11" key="1">
    <citation type="submission" date="2021-11" db="EMBL/GenBank/DDBJ databases">
        <authorList>
            <consortium name="Genoscope - CEA"/>
            <person name="William W."/>
        </authorList>
    </citation>
    <scope>NUCLEOTIDE SEQUENCE</scope>
</reference>
<evidence type="ECO:0000259" key="9">
    <source>
        <dbReference type="Pfam" id="PF23097"/>
    </source>
</evidence>
<evidence type="ECO:0000259" key="8">
    <source>
        <dbReference type="Pfam" id="PF08159"/>
    </source>
</evidence>
<dbReference type="InterPro" id="IPR056550">
    <property type="entry name" value="NOL10_2nd"/>
</dbReference>
<feature type="domain" description="Nucleolar protein 10-like second" evidence="9">
    <location>
        <begin position="372"/>
        <end position="418"/>
    </location>
</feature>
<gene>
    <name evidence="11" type="ORF">PECAL_4P02570</name>
</gene>
<comment type="subcellular location">
    <subcellularLocation>
        <location evidence="1">Nucleus</location>
        <location evidence="1">Nucleolus</location>
    </subcellularLocation>
</comment>
<dbReference type="AlphaFoldDB" id="A0A8J2SJK5"/>
<evidence type="ECO:0000256" key="4">
    <source>
        <dbReference type="ARBA" id="ARBA00022737"/>
    </source>
</evidence>
<proteinExistence type="inferred from homology"/>
<dbReference type="InterPro" id="IPR015943">
    <property type="entry name" value="WD40/YVTN_repeat-like_dom_sf"/>
</dbReference>
<feature type="repeat" description="WD" evidence="6">
    <location>
        <begin position="218"/>
        <end position="259"/>
    </location>
</feature>
<name>A0A8J2SJK5_9STRA</name>
<evidence type="ECO:0000259" key="10">
    <source>
        <dbReference type="Pfam" id="PF23098"/>
    </source>
</evidence>
<dbReference type="InterPro" id="IPR012580">
    <property type="entry name" value="NUC153"/>
</dbReference>
<evidence type="ECO:0000313" key="12">
    <source>
        <dbReference type="Proteomes" id="UP000789595"/>
    </source>
</evidence>
<dbReference type="GO" id="GO:0000462">
    <property type="term" value="P:maturation of SSU-rRNA from tricistronic rRNA transcript (SSU-rRNA, 5.8S rRNA, LSU-rRNA)"/>
    <property type="evidence" value="ECO:0007669"/>
    <property type="project" value="TreeGrafter"/>
</dbReference>
<dbReference type="Pfam" id="PF23098">
    <property type="entry name" value="Beta-prop_NOL10_N"/>
    <property type="match status" value="1"/>
</dbReference>
<organism evidence="11 12">
    <name type="scientific">Pelagomonas calceolata</name>
    <dbReference type="NCBI Taxonomy" id="35677"/>
    <lineage>
        <taxon>Eukaryota</taxon>
        <taxon>Sar</taxon>
        <taxon>Stramenopiles</taxon>
        <taxon>Ochrophyta</taxon>
        <taxon>Pelagophyceae</taxon>
        <taxon>Pelagomonadales</taxon>
        <taxon>Pelagomonadaceae</taxon>
        <taxon>Pelagomonas</taxon>
    </lineage>
</organism>
<feature type="domain" description="NUC153" evidence="8">
    <location>
        <begin position="492"/>
        <end position="518"/>
    </location>
</feature>
<dbReference type="SUPFAM" id="SSF50998">
    <property type="entry name" value="Quinoprotein alcohol dehydrogenase-like"/>
    <property type="match status" value="1"/>
</dbReference>
<dbReference type="Pfam" id="PF23097">
    <property type="entry name" value="NOL10_2nd"/>
    <property type="match status" value="1"/>
</dbReference>
<dbReference type="Gene3D" id="2.130.10.10">
    <property type="entry name" value="YVTN repeat-like/Quinoprotein amine dehydrogenase"/>
    <property type="match status" value="1"/>
</dbReference>
<dbReference type="SMART" id="SM00320">
    <property type="entry name" value="WD40"/>
    <property type="match status" value="2"/>
</dbReference>
<evidence type="ECO:0000256" key="2">
    <source>
        <dbReference type="ARBA" id="ARBA00005264"/>
    </source>
</evidence>
<protein>
    <recommendedName>
        <fullName evidence="13">NUC153 domain-containing protein</fullName>
    </recommendedName>
</protein>
<evidence type="ECO:0000256" key="6">
    <source>
        <dbReference type="PROSITE-ProRule" id="PRU00221"/>
    </source>
</evidence>
<accession>A0A8J2SJK5</accession>
<evidence type="ECO:0000313" key="11">
    <source>
        <dbReference type="EMBL" id="CAH0373085.1"/>
    </source>
</evidence>
<keyword evidence="12" id="KW-1185">Reference proteome</keyword>
<comment type="similarity">
    <text evidence="2">Belongs to the WD repeat NOL10/ENP2 family.</text>
</comment>
<dbReference type="InterPro" id="IPR056551">
    <property type="entry name" value="Beta-prop_NOL10_N"/>
</dbReference>